<proteinExistence type="predicted"/>
<feature type="compositionally biased region" description="Gly residues" evidence="1">
    <location>
        <begin position="326"/>
        <end position="335"/>
    </location>
</feature>
<feature type="region of interest" description="Disordered" evidence="1">
    <location>
        <begin position="195"/>
        <end position="215"/>
    </location>
</feature>
<name>A0ABT9QMU0_9ACTN</name>
<dbReference type="EMBL" id="JAUSQU010000001">
    <property type="protein sequence ID" value="MDP9848068.1"/>
    <property type="molecule type" value="Genomic_DNA"/>
</dbReference>
<organism evidence="2 3">
    <name type="scientific">Streptosporangium lutulentum</name>
    <dbReference type="NCBI Taxonomy" id="1461250"/>
    <lineage>
        <taxon>Bacteria</taxon>
        <taxon>Bacillati</taxon>
        <taxon>Actinomycetota</taxon>
        <taxon>Actinomycetes</taxon>
        <taxon>Streptosporangiales</taxon>
        <taxon>Streptosporangiaceae</taxon>
        <taxon>Streptosporangium</taxon>
    </lineage>
</organism>
<evidence type="ECO:0000256" key="1">
    <source>
        <dbReference type="SAM" id="MobiDB-lite"/>
    </source>
</evidence>
<dbReference type="RefSeq" id="WP_307565110.1">
    <property type="nucleotide sequence ID" value="NZ_JAUSQU010000001.1"/>
</dbReference>
<sequence>MLGVATPETGGAKAHRGADADACFEAGELSGESKVRLRQGARLQQVTAVSTWQKSAEDRFTGGMGTTAWVDGAETVYVMGTRAVSACSSRTVGSKVTAGRDAGCRGVAVGSVTGAVLVSGGFEVAGLGSGGLTVAVRLGAGLGVSSGGAEVGSGRSGGSDASGVELGEDGAVSGASGAAVGPVLSAGAVGLGSSDGSLDGRSDGPSASSDGSEVSLTLTGGLTRDPFGASRSLEFLDGAVVGAARLGGAAALSGGGAVVLSGEGAGALSGGGAVVLSGGGAVVLSGGGAVVLSGGGAVVLSGGGAVVLSGGGAAVLSGGGTTALSGGGLRTGGGESSPRSGAGPAGGTHWPPSVSGRVSTGGGSALCDIGGTAVTPGSAMAAHGWAMIALVVAETAASRSPETRVTRRDELRGGIDGSSWICLYWVGAGPERGFQPAAVNSGVPGRATCGTVADRGSGMLTQSPRFAPRMSGFQLMSRLMAYGLE</sequence>
<evidence type="ECO:0000313" key="2">
    <source>
        <dbReference type="EMBL" id="MDP9848068.1"/>
    </source>
</evidence>
<reference evidence="2 3" key="1">
    <citation type="submission" date="2023-07" db="EMBL/GenBank/DDBJ databases">
        <title>Sequencing the genomes of 1000 actinobacteria strains.</title>
        <authorList>
            <person name="Klenk H.-P."/>
        </authorList>
    </citation>
    <scope>NUCLEOTIDE SEQUENCE [LARGE SCALE GENOMIC DNA]</scope>
    <source>
        <strain evidence="2 3">DSM 46740</strain>
    </source>
</reference>
<feature type="compositionally biased region" description="Gly residues" evidence="1">
    <location>
        <begin position="147"/>
        <end position="157"/>
    </location>
</feature>
<feature type="region of interest" description="Disordered" evidence="1">
    <location>
        <begin position="326"/>
        <end position="361"/>
    </location>
</feature>
<protein>
    <submittedName>
        <fullName evidence="2">Uncharacterized protein</fullName>
    </submittedName>
</protein>
<feature type="region of interest" description="Disordered" evidence="1">
    <location>
        <begin position="147"/>
        <end position="167"/>
    </location>
</feature>
<gene>
    <name evidence="2" type="ORF">J2853_007279</name>
</gene>
<evidence type="ECO:0000313" key="3">
    <source>
        <dbReference type="Proteomes" id="UP001225356"/>
    </source>
</evidence>
<dbReference type="Proteomes" id="UP001225356">
    <property type="component" value="Unassembled WGS sequence"/>
</dbReference>
<accession>A0ABT9QMU0</accession>
<keyword evidence="3" id="KW-1185">Reference proteome</keyword>
<comment type="caution">
    <text evidence="2">The sequence shown here is derived from an EMBL/GenBank/DDBJ whole genome shotgun (WGS) entry which is preliminary data.</text>
</comment>
<feature type="compositionally biased region" description="Low complexity" evidence="1">
    <location>
        <begin position="195"/>
        <end position="206"/>
    </location>
</feature>